<dbReference type="AlphaFoldDB" id="A0A7W6ZZQ8"/>
<name>A0A7W6ZZQ8_9HYPH</name>
<dbReference type="RefSeq" id="WP_154668689.1">
    <property type="nucleotide sequence ID" value="NZ_JACIIG010000020.1"/>
</dbReference>
<protein>
    <submittedName>
        <fullName evidence="1">Uncharacterized protein</fullName>
    </submittedName>
</protein>
<organism evidence="1 2">
    <name type="scientific">Rhizobium leucaenae</name>
    <dbReference type="NCBI Taxonomy" id="29450"/>
    <lineage>
        <taxon>Bacteria</taxon>
        <taxon>Pseudomonadati</taxon>
        <taxon>Pseudomonadota</taxon>
        <taxon>Alphaproteobacteria</taxon>
        <taxon>Hyphomicrobiales</taxon>
        <taxon>Rhizobiaceae</taxon>
        <taxon>Rhizobium/Agrobacterium group</taxon>
        <taxon>Rhizobium</taxon>
    </lineage>
</organism>
<dbReference type="EMBL" id="JACIIG010000020">
    <property type="protein sequence ID" value="MBB4571150.1"/>
    <property type="molecule type" value="Genomic_DNA"/>
</dbReference>
<accession>A0A7W6ZZQ8</accession>
<dbReference type="Proteomes" id="UP000543836">
    <property type="component" value="Unassembled WGS sequence"/>
</dbReference>
<sequence>MAVSGSSKDCQSSFAGANISTLFDSEPGAAASAARAVYGTDATLAVAWCALCAKMDGRVLDGHFWFEVFSLLRGGGGLSVAEPKKMRPGRPTRRRLL</sequence>
<keyword evidence="2" id="KW-1185">Reference proteome</keyword>
<gene>
    <name evidence="1" type="ORF">GGE60_005308</name>
</gene>
<reference evidence="1 2" key="1">
    <citation type="submission" date="2020-08" db="EMBL/GenBank/DDBJ databases">
        <title>Genomic Encyclopedia of Type Strains, Phase IV (KMG-V): Genome sequencing to study the core and pangenomes of soil and plant-associated prokaryotes.</title>
        <authorList>
            <person name="Whitman W."/>
        </authorList>
    </citation>
    <scope>NUCLEOTIDE SEQUENCE [LARGE SCALE GENOMIC DNA]</scope>
    <source>
        <strain evidence="1 2">SEMIA 492</strain>
    </source>
</reference>
<comment type="caution">
    <text evidence="1">The sequence shown here is derived from an EMBL/GenBank/DDBJ whole genome shotgun (WGS) entry which is preliminary data.</text>
</comment>
<evidence type="ECO:0000313" key="1">
    <source>
        <dbReference type="EMBL" id="MBB4571150.1"/>
    </source>
</evidence>
<proteinExistence type="predicted"/>
<dbReference type="OrthoDB" id="8388304at2"/>
<evidence type="ECO:0000313" key="2">
    <source>
        <dbReference type="Proteomes" id="UP000543836"/>
    </source>
</evidence>